<organism evidence="2 3">
    <name type="scientific">Legionella lytica</name>
    <dbReference type="NCBI Taxonomy" id="96232"/>
    <lineage>
        <taxon>Bacteria</taxon>
        <taxon>Pseudomonadati</taxon>
        <taxon>Pseudomonadota</taxon>
        <taxon>Gammaproteobacteria</taxon>
        <taxon>Legionellales</taxon>
        <taxon>Legionellaceae</taxon>
        <taxon>Legionella</taxon>
    </lineage>
</organism>
<evidence type="ECO:0000256" key="1">
    <source>
        <dbReference type="SAM" id="MobiDB-lite"/>
    </source>
</evidence>
<gene>
    <name evidence="2" type="ORF">J2N86_11165</name>
</gene>
<accession>A0ABY4Y6K0</accession>
<keyword evidence="3" id="KW-1185">Reference proteome</keyword>
<evidence type="ECO:0000313" key="2">
    <source>
        <dbReference type="EMBL" id="USQ13242.1"/>
    </source>
</evidence>
<feature type="region of interest" description="Disordered" evidence="1">
    <location>
        <begin position="413"/>
        <end position="440"/>
    </location>
</feature>
<evidence type="ECO:0000313" key="3">
    <source>
        <dbReference type="Proteomes" id="UP001057474"/>
    </source>
</evidence>
<reference evidence="2" key="1">
    <citation type="submission" date="2021-03" db="EMBL/GenBank/DDBJ databases">
        <title>Legionella lytica PCM 2298.</title>
        <authorList>
            <person name="Koper P."/>
        </authorList>
    </citation>
    <scope>NUCLEOTIDE SEQUENCE</scope>
    <source>
        <strain evidence="2">PCM 2298</strain>
    </source>
</reference>
<dbReference type="EMBL" id="CP071527">
    <property type="protein sequence ID" value="USQ13242.1"/>
    <property type="molecule type" value="Genomic_DNA"/>
</dbReference>
<proteinExistence type="predicted"/>
<protein>
    <submittedName>
        <fullName evidence="2">Uncharacterized protein</fullName>
    </submittedName>
</protein>
<dbReference type="RefSeq" id="WP_252579544.1">
    <property type="nucleotide sequence ID" value="NZ_CP071527.1"/>
</dbReference>
<sequence length="440" mass="50465">MAKKTISPGQAVLLLIDHYKKKSSDKDIKILTTLYLNGLCNPTDCSILDRYVDNNKSIFRPYKILAEPSVINNDPTRRYFETHLAYETLMHDTHEVNLNKLIKYVNKLELLIKNNDPARYQKCHSVLGGNSEESDSNVQKEYADYMKRLKAGELFSTLKANQKLVIELFIRASFLAVNCAQSNKINLPLDIYGKGIYAEDARGKELLPTTPHEASNHAGNVRSKHFGLMKGHMPLPGDDNAMAESIIPFLKGSDQSRFVFGKLWTALNFSRQMHPFSNSISGSMLCQLRTLSFFNQKNEGYFSESHQEFQAFFKLYISTLLFYNGGHSLFEFVAPLILLPAIHNEFSKNKIDFTTLTIANIFSSDPIPLNKALDKAIAYNFQHLRKQFLNDEIVLFKWPKRKRDNDLEENKKLKFTSEEPFEEEPEKNEDIKSTLLSPKK</sequence>
<name>A0ABY4Y6K0_9GAMM</name>
<dbReference type="Proteomes" id="UP001057474">
    <property type="component" value="Chromosome"/>
</dbReference>